<reference evidence="1 2" key="1">
    <citation type="submission" date="2019-11" db="EMBL/GenBank/DDBJ databases">
        <title>Comparative genomics of hydrocarbon-degrading Desulfosarcina strains.</title>
        <authorList>
            <person name="Watanabe M."/>
            <person name="Kojima H."/>
            <person name="Fukui M."/>
        </authorList>
    </citation>
    <scope>NUCLEOTIDE SEQUENCE [LARGE SCALE GENOMIC DNA]</scope>
    <source>
        <strain evidence="1 2">28bB2T</strain>
    </source>
</reference>
<name>A0A5K7ZS54_9BACT</name>
<evidence type="ECO:0000313" key="1">
    <source>
        <dbReference type="EMBL" id="BBO83040.1"/>
    </source>
</evidence>
<dbReference type="KEGG" id="dov:DSCO28_36060"/>
<protein>
    <submittedName>
        <fullName evidence="1">Uncharacterized protein</fullName>
    </submittedName>
</protein>
<proteinExistence type="predicted"/>
<sequence>MLYREPAIPGSQRSVSQVKPIWRVNVNMHIYWVMNRGKYGLRNLDVAIVCNNVNTKPSIILINAIDTYDLVFVSFMDAIRRLQANDL</sequence>
<gene>
    <name evidence="1" type="ORF">DSCO28_36060</name>
</gene>
<evidence type="ECO:0000313" key="2">
    <source>
        <dbReference type="Proteomes" id="UP000425960"/>
    </source>
</evidence>
<accession>A0A5K7ZS54</accession>
<dbReference type="AlphaFoldDB" id="A0A5K7ZS54"/>
<organism evidence="1 2">
    <name type="scientific">Desulfosarcina ovata subsp. sediminis</name>
    <dbReference type="NCBI Taxonomy" id="885957"/>
    <lineage>
        <taxon>Bacteria</taxon>
        <taxon>Pseudomonadati</taxon>
        <taxon>Thermodesulfobacteriota</taxon>
        <taxon>Desulfobacteria</taxon>
        <taxon>Desulfobacterales</taxon>
        <taxon>Desulfosarcinaceae</taxon>
        <taxon>Desulfosarcina</taxon>
    </lineage>
</organism>
<dbReference type="Proteomes" id="UP000425960">
    <property type="component" value="Chromosome"/>
</dbReference>
<dbReference type="EMBL" id="AP021876">
    <property type="protein sequence ID" value="BBO83040.1"/>
    <property type="molecule type" value="Genomic_DNA"/>
</dbReference>